<reference evidence="1 2" key="1">
    <citation type="submission" date="2014-06" db="EMBL/GenBank/DDBJ databases">
        <title>Evolutionary Origins and Diversification of the Mycorrhizal Mutualists.</title>
        <authorList>
            <consortium name="DOE Joint Genome Institute"/>
            <consortium name="Mycorrhizal Genomics Consortium"/>
            <person name="Kohler A."/>
            <person name="Kuo A."/>
            <person name="Nagy L.G."/>
            <person name="Floudas D."/>
            <person name="Copeland A."/>
            <person name="Barry K.W."/>
            <person name="Cichocki N."/>
            <person name="Veneault-Fourrey C."/>
            <person name="LaButti K."/>
            <person name="Lindquist E.A."/>
            <person name="Lipzen A."/>
            <person name="Lundell T."/>
            <person name="Morin E."/>
            <person name="Murat C."/>
            <person name="Riley R."/>
            <person name="Ohm R."/>
            <person name="Sun H."/>
            <person name="Tunlid A."/>
            <person name="Henrissat B."/>
            <person name="Grigoriev I.V."/>
            <person name="Hibbett D.S."/>
            <person name="Martin F."/>
        </authorList>
    </citation>
    <scope>NUCLEOTIDE SEQUENCE [LARGE SCALE GENOMIC DNA]</scope>
    <source>
        <strain evidence="1 2">SS14</strain>
    </source>
</reference>
<organism evidence="1 2">
    <name type="scientific">Sphaerobolus stellatus (strain SS14)</name>
    <dbReference type="NCBI Taxonomy" id="990650"/>
    <lineage>
        <taxon>Eukaryota</taxon>
        <taxon>Fungi</taxon>
        <taxon>Dikarya</taxon>
        <taxon>Basidiomycota</taxon>
        <taxon>Agaricomycotina</taxon>
        <taxon>Agaricomycetes</taxon>
        <taxon>Phallomycetidae</taxon>
        <taxon>Geastrales</taxon>
        <taxon>Sphaerobolaceae</taxon>
        <taxon>Sphaerobolus</taxon>
    </lineage>
</organism>
<name>A0A0C9U401_SPHS4</name>
<keyword evidence="2" id="KW-1185">Reference proteome</keyword>
<evidence type="ECO:0000313" key="2">
    <source>
        <dbReference type="Proteomes" id="UP000054279"/>
    </source>
</evidence>
<dbReference type="AlphaFoldDB" id="A0A0C9U401"/>
<proteinExistence type="predicted"/>
<protein>
    <submittedName>
        <fullName evidence="1">Uncharacterized protein</fullName>
    </submittedName>
</protein>
<dbReference type="HOGENOM" id="CLU_1372990_0_0_1"/>
<dbReference type="Proteomes" id="UP000054279">
    <property type="component" value="Unassembled WGS sequence"/>
</dbReference>
<sequence>MISYDSTYLRTSREAIHPRSRSDRQEHGIVEIMLEAAWMGGSVDGMNRVRCVAFDGSCARRCGGWLCPSGVITAALCHIPSAVPSASGHPSEEDGRVWLCVRYDATAHRLSTLFLRRRHLANLALRSLHFESIDSFILSLSCDLPINHTDAFIENTSIIQYWILDSWNLGGPLGFRGMEAKNHVHYIEDKLHYGWKCSD</sequence>
<gene>
    <name evidence="1" type="ORF">M422DRAFT_259764</name>
</gene>
<accession>A0A0C9U401</accession>
<dbReference type="EMBL" id="KN837167">
    <property type="protein sequence ID" value="KIJ37668.1"/>
    <property type="molecule type" value="Genomic_DNA"/>
</dbReference>
<evidence type="ECO:0000313" key="1">
    <source>
        <dbReference type="EMBL" id="KIJ37668.1"/>
    </source>
</evidence>